<gene>
    <name evidence="1" type="ORF">ENV70_03070</name>
</gene>
<sequence length="328" mass="38622">MLVNIFRISYSALLLILLFVFCPRRLPENVGKARDVVVVASELDTALINANLQIYHYVPQREPYFIFVFAPDTILKDVNQFHSLFLYGSLKEQFIYNLLNEEARAATRKDTFNLFKVNNLWAKNQTVIILAVSETEYIKQGIIKYQKMIKKILEESYYQKVKSSFYGKEMDKNIKTHLKKFGWYMDVPVGWMIDSTFKSENFIYVHTHYPDRSIFLYKEKNSLPLTDSFAIEKRNTLTKRFYNGDYILKELTTIEPIEFQDMKGLRIRGVWQNDSLVAGGPFLSYFLTKNDSLYIIDGMLFLPGERKTDYIMELEVMMNSIKRVDYAE</sequence>
<comment type="caution">
    <text evidence="1">The sequence shown here is derived from an EMBL/GenBank/DDBJ whole genome shotgun (WGS) entry which is preliminary data.</text>
</comment>
<name>A0A7C6EJE0_UNCW3</name>
<organism evidence="1">
    <name type="scientific">candidate division WOR-3 bacterium</name>
    <dbReference type="NCBI Taxonomy" id="2052148"/>
    <lineage>
        <taxon>Bacteria</taxon>
        <taxon>Bacteria division WOR-3</taxon>
    </lineage>
</organism>
<accession>A0A7C6EJE0</accession>
<proteinExistence type="predicted"/>
<protein>
    <submittedName>
        <fullName evidence="1">DUF4837 family protein</fullName>
    </submittedName>
</protein>
<reference evidence="1" key="1">
    <citation type="journal article" date="2020" name="mSystems">
        <title>Genome- and Community-Level Interaction Insights into Carbon Utilization and Element Cycling Functions of Hydrothermarchaeota in Hydrothermal Sediment.</title>
        <authorList>
            <person name="Zhou Z."/>
            <person name="Liu Y."/>
            <person name="Xu W."/>
            <person name="Pan J."/>
            <person name="Luo Z.H."/>
            <person name="Li M."/>
        </authorList>
    </citation>
    <scope>NUCLEOTIDE SEQUENCE [LARGE SCALE GENOMIC DNA]</scope>
    <source>
        <strain evidence="1">SpSt-783</strain>
    </source>
</reference>
<dbReference type="Pfam" id="PF16125">
    <property type="entry name" value="DUF4837"/>
    <property type="match status" value="1"/>
</dbReference>
<dbReference type="AlphaFoldDB" id="A0A7C6EJE0"/>
<dbReference type="EMBL" id="DTHJ01000065">
    <property type="protein sequence ID" value="HHS62585.1"/>
    <property type="molecule type" value="Genomic_DNA"/>
</dbReference>
<dbReference type="InterPro" id="IPR032286">
    <property type="entry name" value="DUF4837"/>
</dbReference>
<evidence type="ECO:0000313" key="1">
    <source>
        <dbReference type="EMBL" id="HHS62585.1"/>
    </source>
</evidence>